<dbReference type="OrthoDB" id="9815217at2"/>
<keyword evidence="6 7" id="KW-0472">Membrane</keyword>
<dbReference type="GO" id="GO:0005886">
    <property type="term" value="C:plasma membrane"/>
    <property type="evidence" value="ECO:0007669"/>
    <property type="project" value="UniProtKB-SubCell"/>
</dbReference>
<dbReference type="Proteomes" id="UP000184295">
    <property type="component" value="Unassembled WGS sequence"/>
</dbReference>
<organism evidence="10 11">
    <name type="scientific">Ferrithrix thermotolerans DSM 19514</name>
    <dbReference type="NCBI Taxonomy" id="1121881"/>
    <lineage>
        <taxon>Bacteria</taxon>
        <taxon>Bacillati</taxon>
        <taxon>Actinomycetota</taxon>
        <taxon>Acidimicrobiia</taxon>
        <taxon>Acidimicrobiales</taxon>
        <taxon>Acidimicrobiaceae</taxon>
        <taxon>Ferrithrix</taxon>
    </lineage>
</organism>
<evidence type="ECO:0000259" key="9">
    <source>
        <dbReference type="PROSITE" id="PS51123"/>
    </source>
</evidence>
<dbReference type="STRING" id="1121881.SAMN02745225_01597"/>
<evidence type="ECO:0000256" key="5">
    <source>
        <dbReference type="ARBA" id="ARBA00022989"/>
    </source>
</evidence>
<evidence type="ECO:0000313" key="10">
    <source>
        <dbReference type="EMBL" id="SHE77793.1"/>
    </source>
</evidence>
<evidence type="ECO:0000256" key="1">
    <source>
        <dbReference type="ARBA" id="ARBA00004162"/>
    </source>
</evidence>
<dbReference type="Pfam" id="PF13677">
    <property type="entry name" value="MotB_plug"/>
    <property type="match status" value="1"/>
</dbReference>
<evidence type="ECO:0000256" key="8">
    <source>
        <dbReference type="SAM" id="Phobius"/>
    </source>
</evidence>
<keyword evidence="4 8" id="KW-0812">Transmembrane</keyword>
<accession>A0A1M4W9N2</accession>
<dbReference type="InterPro" id="IPR025713">
    <property type="entry name" value="MotB-like_N_dom"/>
</dbReference>
<keyword evidence="11" id="KW-1185">Reference proteome</keyword>
<reference evidence="11" key="1">
    <citation type="submission" date="2016-11" db="EMBL/GenBank/DDBJ databases">
        <authorList>
            <person name="Varghese N."/>
            <person name="Submissions S."/>
        </authorList>
    </citation>
    <scope>NUCLEOTIDE SEQUENCE [LARGE SCALE GENOMIC DNA]</scope>
    <source>
        <strain evidence="11">DSM 19514</strain>
    </source>
</reference>
<dbReference type="PANTHER" id="PTHR30329:SF21">
    <property type="entry name" value="LIPOPROTEIN YIAD-RELATED"/>
    <property type="match status" value="1"/>
</dbReference>
<evidence type="ECO:0000256" key="3">
    <source>
        <dbReference type="ARBA" id="ARBA00022475"/>
    </source>
</evidence>
<feature type="transmembrane region" description="Helical" evidence="8">
    <location>
        <begin position="25"/>
        <end position="44"/>
    </location>
</feature>
<dbReference type="InterPro" id="IPR050330">
    <property type="entry name" value="Bact_OuterMem_StrucFunc"/>
</dbReference>
<keyword evidence="5 8" id="KW-1133">Transmembrane helix</keyword>
<comment type="subcellular location">
    <subcellularLocation>
        <location evidence="1">Cell membrane</location>
        <topology evidence="1">Single-pass membrane protein</topology>
    </subcellularLocation>
</comment>
<sequence>MPKRKEEEGGEAENTERWLLTYSDMITLLLALFIILFSMSSISLKKFVEFKTGLIQSFSNNSINAILKGNTGLLQNNSLVSHPGNVLGPPIPSININSSPTHPTIPNESQIAQQVSQALAQQGLSQDAQVVPERRGVVVRILSDQAFFSTDSAELGTQGDEVVDTIAKVVAPLPNQISVEGYTDNQPILGGPYSSNFELSAVRAVNVLLRLVRTDGINPDRLSATGYGATRPIVPNSSPANMAMNRRVDVVILNTVVTSSTSTSAGVGVN</sequence>
<dbReference type="PANTHER" id="PTHR30329">
    <property type="entry name" value="STATOR ELEMENT OF FLAGELLAR MOTOR COMPLEX"/>
    <property type="match status" value="1"/>
</dbReference>
<evidence type="ECO:0000256" key="7">
    <source>
        <dbReference type="PROSITE-ProRule" id="PRU00473"/>
    </source>
</evidence>
<dbReference type="EMBL" id="FQUL01000023">
    <property type="protein sequence ID" value="SHE77793.1"/>
    <property type="molecule type" value="Genomic_DNA"/>
</dbReference>
<evidence type="ECO:0000256" key="4">
    <source>
        <dbReference type="ARBA" id="ARBA00022692"/>
    </source>
</evidence>
<keyword evidence="3" id="KW-1003">Cell membrane</keyword>
<dbReference type="Gene3D" id="3.30.1330.60">
    <property type="entry name" value="OmpA-like domain"/>
    <property type="match status" value="1"/>
</dbReference>
<dbReference type="CDD" id="cd07185">
    <property type="entry name" value="OmpA_C-like"/>
    <property type="match status" value="1"/>
</dbReference>
<dbReference type="PROSITE" id="PS51123">
    <property type="entry name" value="OMPA_2"/>
    <property type="match status" value="1"/>
</dbReference>
<evidence type="ECO:0000313" key="11">
    <source>
        <dbReference type="Proteomes" id="UP000184295"/>
    </source>
</evidence>
<dbReference type="SUPFAM" id="SSF103088">
    <property type="entry name" value="OmpA-like"/>
    <property type="match status" value="1"/>
</dbReference>
<evidence type="ECO:0000256" key="2">
    <source>
        <dbReference type="ARBA" id="ARBA00008914"/>
    </source>
</evidence>
<feature type="domain" description="OmpA-like" evidence="9">
    <location>
        <begin position="135"/>
        <end position="256"/>
    </location>
</feature>
<dbReference type="AlphaFoldDB" id="A0A1M4W9N2"/>
<proteinExistence type="inferred from homology"/>
<name>A0A1M4W9N2_9ACTN</name>
<comment type="similarity">
    <text evidence="2">Belongs to the MotB family.</text>
</comment>
<dbReference type="RefSeq" id="WP_072791076.1">
    <property type="nucleotide sequence ID" value="NZ_FQUL01000023.1"/>
</dbReference>
<dbReference type="InterPro" id="IPR006665">
    <property type="entry name" value="OmpA-like"/>
</dbReference>
<dbReference type="InterPro" id="IPR036737">
    <property type="entry name" value="OmpA-like_sf"/>
</dbReference>
<dbReference type="Pfam" id="PF00691">
    <property type="entry name" value="OmpA"/>
    <property type="match status" value="1"/>
</dbReference>
<evidence type="ECO:0000256" key="6">
    <source>
        <dbReference type="ARBA" id="ARBA00023136"/>
    </source>
</evidence>
<protein>
    <submittedName>
        <fullName evidence="10">Chemotaxis protein MotB</fullName>
    </submittedName>
</protein>
<gene>
    <name evidence="10" type="ORF">SAMN02745225_01597</name>
</gene>